<comment type="function">
    <text evidence="6">Part of an energy-coupled inorganic carbon pump.</text>
</comment>
<dbReference type="PANTHER" id="PTHR38344:SF1">
    <property type="entry name" value="INORGANIC CARBON TRANSPORTER SUBUNIT DABA-RELATED"/>
    <property type="match status" value="1"/>
</dbReference>
<comment type="similarity">
    <text evidence="6">Belongs to the inorganic carbon transporter (TC 9.A.2) DabA family.</text>
</comment>
<protein>
    <recommendedName>
        <fullName evidence="6">Probable inorganic carbon transporter subunit DabA</fullName>
    </recommendedName>
</protein>
<keyword evidence="8" id="KW-1185">Reference proteome</keyword>
<dbReference type="GO" id="GO:0005886">
    <property type="term" value="C:plasma membrane"/>
    <property type="evidence" value="ECO:0007669"/>
    <property type="project" value="UniProtKB-SubCell"/>
</dbReference>
<dbReference type="AlphaFoldDB" id="A0A7W9ZHL2"/>
<keyword evidence="2 6" id="KW-1003">Cell membrane</keyword>
<organism evidence="7 8">
    <name type="scientific">Novispirillum itersonii</name>
    <name type="common">Aquaspirillum itersonii</name>
    <dbReference type="NCBI Taxonomy" id="189"/>
    <lineage>
        <taxon>Bacteria</taxon>
        <taxon>Pseudomonadati</taxon>
        <taxon>Pseudomonadota</taxon>
        <taxon>Alphaproteobacteria</taxon>
        <taxon>Rhodospirillales</taxon>
        <taxon>Novispirillaceae</taxon>
        <taxon>Novispirillum</taxon>
    </lineage>
</organism>
<gene>
    <name evidence="6" type="primary">dabA</name>
    <name evidence="7" type="ORF">FHS48_003072</name>
</gene>
<sequence>MTLSLSQISAAAADAARRIAPAWPLEATVAVNPFLGHTGETLAETAARLARTGGVPVTMRRDWYLERIADGRIGEDDLCAALAACPYSGEQRLDVEALLMAAALPQPAPSPLPTLAELAAELTGTDWPAFLEDRIGLWAAGHFDRGQALWGERQEEREWTSWRHWATHDLTPEVHGLTGFAAFAAGLPDDPAEALVQGCAALQVPAAALPTLFHRLLFSLGGWAQHARYLVWQAEQAGGTSPALTDLLAVRLAWEQALLIRFPALAPRWAAVAAAHAAPLTPDAGQIVDAILQDAADRAAQRALADTLAAPVAAPGMTGPGPERPTVQAVFCIDVRSEVFRRALEQADPGIRTLGFAGFFGIGAGHQGFASDVMEHRLPVLLPPMVQSCSGGHGPQAEQADFAARCRSRAVRAWGRFKLAAVSSFAFVESAGPLYAVKLLRDALGLGSAAPAIAPAPHLHPQPSPDQAVSMAERVLRGMSLTSGFARIVLLAGHGAHVTNNPHASALNCGACGGHAGDVNARLLAALLNDPAVRAGLVARGITLPADTCFVAALHDTTSDTVALYADALPASHAADLAALKRALEQAGTTARAERARLLPGGGSGSALRRRGRNWAEVRPEWGLAGCSAFIAAPRARTAGRRLNGRAFLHDYDWRQDAGQGYPVLELILTAPVVVASWISLQYYGSAVAPQHFGAGNKLLHNVVGGIGVVEGNGGLLRAGLTWQSVQDGTTLRHEPLRLTVCVEAPEAAMTAILQRHDGVRALFDNGWLHLFALDAAGQMTRRYAGDLRWTDGDTAPQPGRVAA</sequence>
<feature type="binding site" evidence="6">
    <location>
        <position position="332"/>
    </location>
    <ligand>
        <name>Zn(2+)</name>
        <dbReference type="ChEBI" id="CHEBI:29105"/>
    </ligand>
</feature>
<feature type="binding site" evidence="6">
    <location>
        <position position="509"/>
    </location>
    <ligand>
        <name>Zn(2+)</name>
        <dbReference type="ChEBI" id="CHEBI:29105"/>
    </ligand>
</feature>
<evidence type="ECO:0000256" key="1">
    <source>
        <dbReference type="ARBA" id="ARBA00022448"/>
    </source>
</evidence>
<evidence type="ECO:0000256" key="4">
    <source>
        <dbReference type="ARBA" id="ARBA00022833"/>
    </source>
</evidence>
<evidence type="ECO:0000256" key="3">
    <source>
        <dbReference type="ARBA" id="ARBA00022723"/>
    </source>
</evidence>
<accession>A0A7W9ZHL2</accession>
<comment type="caution">
    <text evidence="7">The sequence shown here is derived from an EMBL/GenBank/DDBJ whole genome shotgun (WGS) entry which is preliminary data.</text>
</comment>
<feature type="binding site" evidence="6">
    <location>
        <position position="334"/>
    </location>
    <ligand>
        <name>Zn(2+)</name>
        <dbReference type="ChEBI" id="CHEBI:29105"/>
    </ligand>
</feature>
<keyword evidence="4 6" id="KW-0862">Zinc</keyword>
<keyword evidence="1 6" id="KW-0813">Transport</keyword>
<evidence type="ECO:0000256" key="2">
    <source>
        <dbReference type="ARBA" id="ARBA00022475"/>
    </source>
</evidence>
<evidence type="ECO:0000313" key="7">
    <source>
        <dbReference type="EMBL" id="MBB6211631.1"/>
    </source>
</evidence>
<dbReference type="RefSeq" id="WP_184264576.1">
    <property type="nucleotide sequence ID" value="NZ_JACIIX010000012.1"/>
</dbReference>
<keyword evidence="5 6" id="KW-0472">Membrane</keyword>
<comment type="cofactor">
    <cofactor evidence="6">
        <name>Zn(2+)</name>
        <dbReference type="ChEBI" id="CHEBI:29105"/>
    </cofactor>
</comment>
<comment type="subcellular location">
    <subcellularLocation>
        <location evidence="6">Cell membrane</location>
        <topology evidence="6">Peripheral membrane protein</topology>
    </subcellularLocation>
</comment>
<dbReference type="HAMAP" id="MF_01871">
    <property type="entry name" value="DabA"/>
    <property type="match status" value="1"/>
</dbReference>
<evidence type="ECO:0000313" key="8">
    <source>
        <dbReference type="Proteomes" id="UP000544872"/>
    </source>
</evidence>
<dbReference type="Proteomes" id="UP000544872">
    <property type="component" value="Unassembled WGS sequence"/>
</dbReference>
<comment type="subunit">
    <text evidence="6">Forms a complex with DabB.</text>
</comment>
<reference evidence="7 8" key="1">
    <citation type="submission" date="2020-08" db="EMBL/GenBank/DDBJ databases">
        <title>Genomic Encyclopedia of Type Strains, Phase IV (KMG-IV): sequencing the most valuable type-strain genomes for metagenomic binning, comparative biology and taxonomic classification.</title>
        <authorList>
            <person name="Goeker M."/>
        </authorList>
    </citation>
    <scope>NUCLEOTIDE SEQUENCE [LARGE SCALE GENOMIC DNA]</scope>
    <source>
        <strain evidence="7 8">DSM 11590</strain>
    </source>
</reference>
<keyword evidence="3 6" id="KW-0479">Metal-binding</keyword>
<dbReference type="EMBL" id="JACIIX010000012">
    <property type="protein sequence ID" value="MBB6211631.1"/>
    <property type="molecule type" value="Genomic_DNA"/>
</dbReference>
<proteinExistence type="inferred from homology"/>
<dbReference type="PANTHER" id="PTHR38344">
    <property type="entry name" value="UPF0753 PROTEIN AQ_863"/>
    <property type="match status" value="1"/>
</dbReference>
<dbReference type="InterPro" id="IPR018752">
    <property type="entry name" value="DabA"/>
</dbReference>
<name>A0A7W9ZHL2_NOVIT</name>
<dbReference type="Pfam" id="PF10070">
    <property type="entry name" value="DabA"/>
    <property type="match status" value="1"/>
</dbReference>
<evidence type="ECO:0000256" key="5">
    <source>
        <dbReference type="ARBA" id="ARBA00023136"/>
    </source>
</evidence>
<feature type="binding site" evidence="6">
    <location>
        <position position="494"/>
    </location>
    <ligand>
        <name>Zn(2+)</name>
        <dbReference type="ChEBI" id="CHEBI:29105"/>
    </ligand>
</feature>
<dbReference type="GO" id="GO:0008270">
    <property type="term" value="F:zinc ion binding"/>
    <property type="evidence" value="ECO:0007669"/>
    <property type="project" value="UniProtKB-UniRule"/>
</dbReference>
<evidence type="ECO:0000256" key="6">
    <source>
        <dbReference type="HAMAP-Rule" id="MF_01871"/>
    </source>
</evidence>